<dbReference type="Pfam" id="PF00462">
    <property type="entry name" value="Glutaredoxin"/>
    <property type="match status" value="1"/>
</dbReference>
<sequence>MRTCPKCNYIRKETDSCPEWQCPSCQVAYNKAADLQGAGSYGNNPRRHVNTSADTSSSAWKWVVLVLVLAGVSLQSYSSWKKTRAHRAEMSQQAATSQPVIVLYGTTWCGYCAAAREFFNANGIAYKDLDVEKSNEGYQAYKTLGVQGIPAIVIGNDLIEGFDEGRVRKKLEPWLRKS</sequence>
<comment type="caution">
    <text evidence="2">The sequence shown here is derived from an EMBL/GenBank/DDBJ whole genome shotgun (WGS) entry which is preliminary data.</text>
</comment>
<proteinExistence type="predicted"/>
<dbReference type="InterPro" id="IPR051548">
    <property type="entry name" value="Grx-like_ET"/>
</dbReference>
<organism evidence="2 3">
    <name type="scientific">Undibacterium hunanense</name>
    <dbReference type="NCBI Taxonomy" id="2762292"/>
    <lineage>
        <taxon>Bacteria</taxon>
        <taxon>Pseudomonadati</taxon>
        <taxon>Pseudomonadota</taxon>
        <taxon>Betaproteobacteria</taxon>
        <taxon>Burkholderiales</taxon>
        <taxon>Oxalobacteraceae</taxon>
        <taxon>Undibacterium</taxon>
    </lineage>
</organism>
<dbReference type="PROSITE" id="PS51354">
    <property type="entry name" value="GLUTAREDOXIN_2"/>
    <property type="match status" value="1"/>
</dbReference>
<name>A0ABR6ZJP9_9BURK</name>
<dbReference type="SUPFAM" id="SSF52833">
    <property type="entry name" value="Thioredoxin-like"/>
    <property type="match status" value="1"/>
</dbReference>
<dbReference type="InterPro" id="IPR036249">
    <property type="entry name" value="Thioredoxin-like_sf"/>
</dbReference>
<feature type="domain" description="Glutaredoxin" evidence="1">
    <location>
        <begin position="101"/>
        <end position="159"/>
    </location>
</feature>
<dbReference type="RefSeq" id="WP_186945367.1">
    <property type="nucleotide sequence ID" value="NZ_JACOGF010000001.1"/>
</dbReference>
<reference evidence="2 3" key="1">
    <citation type="submission" date="2020-08" db="EMBL/GenBank/DDBJ databases">
        <title>Novel species isolated from subtropical streams in China.</title>
        <authorList>
            <person name="Lu H."/>
        </authorList>
    </citation>
    <scope>NUCLEOTIDE SEQUENCE [LARGE SCALE GENOMIC DNA]</scope>
    <source>
        <strain evidence="2 3">CY18W</strain>
    </source>
</reference>
<gene>
    <name evidence="2" type="ORF">H8L32_01390</name>
</gene>
<protein>
    <submittedName>
        <fullName evidence="2">Glutaredoxin family protein</fullName>
    </submittedName>
</protein>
<evidence type="ECO:0000259" key="1">
    <source>
        <dbReference type="Pfam" id="PF00462"/>
    </source>
</evidence>
<dbReference type="PANTHER" id="PTHR34386:SF1">
    <property type="entry name" value="GLUTAREDOXIN-LIKE PROTEIN NRDH"/>
    <property type="match status" value="1"/>
</dbReference>
<evidence type="ECO:0000313" key="2">
    <source>
        <dbReference type="EMBL" id="MBC3916126.1"/>
    </source>
</evidence>
<keyword evidence="3" id="KW-1185">Reference proteome</keyword>
<dbReference type="InterPro" id="IPR002109">
    <property type="entry name" value="Glutaredoxin"/>
</dbReference>
<dbReference type="PANTHER" id="PTHR34386">
    <property type="entry name" value="GLUTAREDOXIN"/>
    <property type="match status" value="1"/>
</dbReference>
<evidence type="ECO:0000313" key="3">
    <source>
        <dbReference type="Proteomes" id="UP000650424"/>
    </source>
</evidence>
<dbReference type="Gene3D" id="3.40.30.10">
    <property type="entry name" value="Glutaredoxin"/>
    <property type="match status" value="1"/>
</dbReference>
<accession>A0ABR6ZJP9</accession>
<dbReference type="CDD" id="cd02976">
    <property type="entry name" value="NrdH"/>
    <property type="match status" value="1"/>
</dbReference>
<dbReference type="EMBL" id="JACOGF010000001">
    <property type="protein sequence ID" value="MBC3916126.1"/>
    <property type="molecule type" value="Genomic_DNA"/>
</dbReference>
<dbReference type="Proteomes" id="UP000650424">
    <property type="component" value="Unassembled WGS sequence"/>
</dbReference>